<dbReference type="SUPFAM" id="SSF53335">
    <property type="entry name" value="S-adenosyl-L-methionine-dependent methyltransferases"/>
    <property type="match status" value="1"/>
</dbReference>
<evidence type="ECO:0000313" key="9">
    <source>
        <dbReference type="Proteomes" id="UP000265970"/>
    </source>
</evidence>
<comment type="similarity">
    <text evidence="5 6">Belongs to the class I-like SAM-binding methyltransferase superfamily. C5-methyltransferase family.</text>
</comment>
<dbReference type="Pfam" id="PF00145">
    <property type="entry name" value="DNA_methylase"/>
    <property type="match status" value="2"/>
</dbReference>
<keyword evidence="2 5" id="KW-0808">Transferase</keyword>
<dbReference type="GO" id="GO:0032259">
    <property type="term" value="P:methylation"/>
    <property type="evidence" value="ECO:0007669"/>
    <property type="project" value="UniProtKB-KW"/>
</dbReference>
<proteinExistence type="inferred from homology"/>
<dbReference type="EMBL" id="QRZV01000009">
    <property type="protein sequence ID" value="RGW07019.1"/>
    <property type="molecule type" value="Genomic_DNA"/>
</dbReference>
<dbReference type="PRINTS" id="PR00105">
    <property type="entry name" value="C5METTRFRASE"/>
</dbReference>
<evidence type="ECO:0000256" key="4">
    <source>
        <dbReference type="ARBA" id="ARBA00022747"/>
    </source>
</evidence>
<dbReference type="InterPro" id="IPR001525">
    <property type="entry name" value="C5_MeTfrase"/>
</dbReference>
<dbReference type="PROSITE" id="PS00094">
    <property type="entry name" value="C5_MTASE_1"/>
    <property type="match status" value="1"/>
</dbReference>
<evidence type="ECO:0000256" key="6">
    <source>
        <dbReference type="RuleBase" id="RU000416"/>
    </source>
</evidence>
<dbReference type="PANTHER" id="PTHR46098">
    <property type="entry name" value="TRNA (CYTOSINE(38)-C(5))-METHYLTRANSFERASE"/>
    <property type="match status" value="1"/>
</dbReference>
<evidence type="ECO:0000256" key="5">
    <source>
        <dbReference type="PROSITE-ProRule" id="PRU01016"/>
    </source>
</evidence>
<organism evidence="8 9">
    <name type="scientific">Bifidobacterium pseudolongum</name>
    <dbReference type="NCBI Taxonomy" id="1694"/>
    <lineage>
        <taxon>Bacteria</taxon>
        <taxon>Bacillati</taxon>
        <taxon>Actinomycetota</taxon>
        <taxon>Actinomycetes</taxon>
        <taxon>Bifidobacteriales</taxon>
        <taxon>Bifidobacteriaceae</taxon>
        <taxon>Bifidobacterium</taxon>
    </lineage>
</organism>
<evidence type="ECO:0000313" key="8">
    <source>
        <dbReference type="EMBL" id="RGW07019.1"/>
    </source>
</evidence>
<reference evidence="8 9" key="1">
    <citation type="submission" date="2018-08" db="EMBL/GenBank/DDBJ databases">
        <title>A genome reference for cultivated species of the human gut microbiota.</title>
        <authorList>
            <person name="Zou Y."/>
            <person name="Xue W."/>
            <person name="Luo G."/>
        </authorList>
    </citation>
    <scope>NUCLEOTIDE SEQUENCE [LARGE SCALE GENOMIC DNA]</scope>
    <source>
        <strain evidence="8 9">AF13-3LB</strain>
    </source>
</reference>
<dbReference type="PROSITE" id="PS51679">
    <property type="entry name" value="SAM_MT_C5"/>
    <property type="match status" value="1"/>
</dbReference>
<dbReference type="InterPro" id="IPR050750">
    <property type="entry name" value="C5-MTase"/>
</dbReference>
<evidence type="ECO:0000256" key="2">
    <source>
        <dbReference type="ARBA" id="ARBA00022679"/>
    </source>
</evidence>
<dbReference type="PANTHER" id="PTHR46098:SF1">
    <property type="entry name" value="TRNA (CYTOSINE(38)-C(5))-METHYLTRANSFERASE"/>
    <property type="match status" value="1"/>
</dbReference>
<dbReference type="RefSeq" id="WP_118239783.1">
    <property type="nucleotide sequence ID" value="NZ_QRZV01000009.1"/>
</dbReference>
<dbReference type="NCBIfam" id="TIGR00675">
    <property type="entry name" value="dcm"/>
    <property type="match status" value="1"/>
</dbReference>
<dbReference type="InterPro" id="IPR018117">
    <property type="entry name" value="C5_DNA_meth_AS"/>
</dbReference>
<dbReference type="EC" id="2.1.1.37" evidence="7"/>
<dbReference type="Gene3D" id="3.40.50.150">
    <property type="entry name" value="Vaccinia Virus protein VP39"/>
    <property type="match status" value="1"/>
</dbReference>
<accession>A0A395XBU8</accession>
<gene>
    <name evidence="8" type="primary">dcm</name>
    <name evidence="8" type="ORF">DWV92_09380</name>
</gene>
<comment type="caution">
    <text evidence="8">The sequence shown here is derived from an EMBL/GenBank/DDBJ whole genome shotgun (WGS) entry which is preliminary data.</text>
</comment>
<keyword evidence="4" id="KW-0680">Restriction system</keyword>
<name>A0A395XBU8_9BIFI</name>
<dbReference type="GO" id="GO:0009307">
    <property type="term" value="P:DNA restriction-modification system"/>
    <property type="evidence" value="ECO:0007669"/>
    <property type="project" value="UniProtKB-KW"/>
</dbReference>
<evidence type="ECO:0000256" key="7">
    <source>
        <dbReference type="RuleBase" id="RU000417"/>
    </source>
</evidence>
<evidence type="ECO:0000256" key="1">
    <source>
        <dbReference type="ARBA" id="ARBA00022603"/>
    </source>
</evidence>
<keyword evidence="3 5" id="KW-0949">S-adenosyl-L-methionine</keyword>
<dbReference type="GO" id="GO:0003886">
    <property type="term" value="F:DNA (cytosine-5-)-methyltransferase activity"/>
    <property type="evidence" value="ECO:0007669"/>
    <property type="project" value="UniProtKB-EC"/>
</dbReference>
<feature type="active site" evidence="5">
    <location>
        <position position="72"/>
    </location>
</feature>
<dbReference type="AlphaFoldDB" id="A0A395XBU8"/>
<sequence length="310" mass="34797">MIQILELFGGIGAPRCALRNLGVPVKSIDYVEIDAKAVRSYNAMFAGELAYRPQDVRGWNLTPDVLVHGSPCQDFSIAGHQKGADPDSGTRSSLMWETLRIIRAMGEWRPRLVIWENVPNVLSKHMRHNFEKYLEAMRGMGYRNACDTLNATDFGLPQNRRRVFTVSTLGGKPFDFSALTHRSMTPIMDLLEPNVNARQYQVRQPSMLDKIGAPRGRFRGYVPIITDMAQTITTAQMRCPNSGVIDTGHGYRYLTERECWRLQGFADADYEAALSANPTRPGCMNGVLYRQAGNAMPVPILEEILTKTLN</sequence>
<protein>
    <recommendedName>
        <fullName evidence="7">Cytosine-specific methyltransferase</fullName>
        <ecNumber evidence="7">2.1.1.37</ecNumber>
    </recommendedName>
</protein>
<dbReference type="Gene3D" id="3.90.120.10">
    <property type="entry name" value="DNA Methylase, subunit A, domain 2"/>
    <property type="match status" value="1"/>
</dbReference>
<dbReference type="Proteomes" id="UP000265970">
    <property type="component" value="Unassembled WGS sequence"/>
</dbReference>
<comment type="catalytic activity">
    <reaction evidence="7">
        <text>a 2'-deoxycytidine in DNA + S-adenosyl-L-methionine = a 5-methyl-2'-deoxycytidine in DNA + S-adenosyl-L-homocysteine + H(+)</text>
        <dbReference type="Rhea" id="RHEA:13681"/>
        <dbReference type="Rhea" id="RHEA-COMP:11369"/>
        <dbReference type="Rhea" id="RHEA-COMP:11370"/>
        <dbReference type="ChEBI" id="CHEBI:15378"/>
        <dbReference type="ChEBI" id="CHEBI:57856"/>
        <dbReference type="ChEBI" id="CHEBI:59789"/>
        <dbReference type="ChEBI" id="CHEBI:85452"/>
        <dbReference type="ChEBI" id="CHEBI:85454"/>
        <dbReference type="EC" id="2.1.1.37"/>
    </reaction>
</comment>
<keyword evidence="1 5" id="KW-0489">Methyltransferase</keyword>
<dbReference type="InterPro" id="IPR029063">
    <property type="entry name" value="SAM-dependent_MTases_sf"/>
</dbReference>
<evidence type="ECO:0000256" key="3">
    <source>
        <dbReference type="ARBA" id="ARBA00022691"/>
    </source>
</evidence>